<dbReference type="Pfam" id="PF00133">
    <property type="entry name" value="tRNA-synt_1"/>
    <property type="match status" value="1"/>
</dbReference>
<name>A0A4Y5ZUJ0_9ENTR</name>
<gene>
    <name evidence="12" type="ORF">EIN43_20365</name>
</gene>
<feature type="region of interest" description="Disordered" evidence="10">
    <location>
        <begin position="191"/>
        <end position="227"/>
    </location>
</feature>
<accession>A0A4Y5ZUJ0</accession>
<reference evidence="12 13" key="1">
    <citation type="submission" date="2019-06" db="EMBL/GenBank/DDBJ databases">
        <title>Whole genome sequencing of XDR Enterobacter.</title>
        <authorList>
            <person name="Gnana Soundari P."/>
            <person name="Vijayakumar R."/>
            <person name="Krishnan P."/>
        </authorList>
    </citation>
    <scope>NUCLEOTIDE SEQUENCE [LARGE SCALE GENOMIC DNA]</scope>
    <source>
        <strain evidence="12 13">C126</strain>
    </source>
</reference>
<dbReference type="FunFam" id="3.90.740.10:FF:000004">
    <property type="entry name" value="Valine--tRNA ligase"/>
    <property type="match status" value="1"/>
</dbReference>
<dbReference type="EMBL" id="CP041054">
    <property type="protein sequence ID" value="QDE47625.1"/>
    <property type="molecule type" value="Genomic_DNA"/>
</dbReference>
<evidence type="ECO:0000256" key="1">
    <source>
        <dbReference type="ARBA" id="ARBA00013169"/>
    </source>
</evidence>
<evidence type="ECO:0000313" key="12">
    <source>
        <dbReference type="EMBL" id="QDE47625.1"/>
    </source>
</evidence>
<dbReference type="EC" id="6.1.1.9" evidence="1"/>
<dbReference type="Proteomes" id="UP000318237">
    <property type="component" value="Chromosome"/>
</dbReference>
<dbReference type="InterPro" id="IPR002303">
    <property type="entry name" value="Valyl-tRNA_ligase"/>
</dbReference>
<protein>
    <recommendedName>
        <fullName evidence="1">valine--tRNA ligase</fullName>
        <ecNumber evidence="1">6.1.1.9</ecNumber>
    </recommendedName>
    <alternativeName>
        <fullName evidence="9">Valyl-tRNA synthetase</fullName>
    </alternativeName>
</protein>
<keyword evidence="8" id="KW-0030">Aminoacyl-tRNA synthetase</keyword>
<dbReference type="InterPro" id="IPR002300">
    <property type="entry name" value="aa-tRNA-synth_Ia"/>
</dbReference>
<evidence type="ECO:0000256" key="7">
    <source>
        <dbReference type="ARBA" id="ARBA00023054"/>
    </source>
</evidence>
<dbReference type="AlphaFoldDB" id="A0A4Y5ZUJ0"/>
<evidence type="ECO:0000256" key="5">
    <source>
        <dbReference type="ARBA" id="ARBA00022840"/>
    </source>
</evidence>
<dbReference type="InterPro" id="IPR009008">
    <property type="entry name" value="Val/Leu/Ile-tRNA-synth_edit"/>
</dbReference>
<dbReference type="GO" id="GO:0005829">
    <property type="term" value="C:cytosol"/>
    <property type="evidence" value="ECO:0007669"/>
    <property type="project" value="TreeGrafter"/>
</dbReference>
<evidence type="ECO:0000256" key="8">
    <source>
        <dbReference type="ARBA" id="ARBA00023146"/>
    </source>
</evidence>
<keyword evidence="3 12" id="KW-0436">Ligase</keyword>
<dbReference type="PANTHER" id="PTHR11946">
    <property type="entry name" value="VALYL-TRNA SYNTHETASES"/>
    <property type="match status" value="1"/>
</dbReference>
<dbReference type="GO" id="GO:0006438">
    <property type="term" value="P:valyl-tRNA aminoacylation"/>
    <property type="evidence" value="ECO:0007669"/>
    <property type="project" value="InterPro"/>
</dbReference>
<evidence type="ECO:0000259" key="11">
    <source>
        <dbReference type="Pfam" id="PF00133"/>
    </source>
</evidence>
<keyword evidence="7" id="KW-0175">Coiled coil</keyword>
<dbReference type="InterPro" id="IPR014729">
    <property type="entry name" value="Rossmann-like_a/b/a_fold"/>
</dbReference>
<keyword evidence="2" id="KW-0963">Cytoplasm</keyword>
<evidence type="ECO:0000256" key="2">
    <source>
        <dbReference type="ARBA" id="ARBA00022490"/>
    </source>
</evidence>
<feature type="domain" description="Aminoacyl-tRNA synthetase class Ia" evidence="11">
    <location>
        <begin position="61"/>
        <end position="181"/>
    </location>
</feature>
<dbReference type="Gene3D" id="3.40.50.620">
    <property type="entry name" value="HUPs"/>
    <property type="match status" value="1"/>
</dbReference>
<sequence>MKITPAHDFNDYEVGRRHQLPMINILTFDGDIRESAEVYDTKGNESDVYSSDIPAEFQKLERFAARKAIVAAVDALGLLEEIKPHDLTVPYGDRGGVVIEPMLTDQWYVRADVLAKPAVEAVENGSIQFVPKQYENMYFSRMRDIQDWCISRQLWWGHRIPAWYDNEGNVYVGRTEEEVRQENNPALTLPCAGRRRAGYGSPPRCGPSLPSAGRKTPTRCVSSTQPA</sequence>
<dbReference type="SUPFAM" id="SSF52374">
    <property type="entry name" value="Nucleotidylyl transferase"/>
    <property type="match status" value="1"/>
</dbReference>
<evidence type="ECO:0000256" key="10">
    <source>
        <dbReference type="SAM" id="MobiDB-lite"/>
    </source>
</evidence>
<dbReference type="Gene3D" id="3.90.740.10">
    <property type="entry name" value="Valyl/Leucyl/Isoleucyl-tRNA synthetase, editing domain"/>
    <property type="match status" value="1"/>
</dbReference>
<evidence type="ECO:0000313" key="13">
    <source>
        <dbReference type="Proteomes" id="UP000318237"/>
    </source>
</evidence>
<evidence type="ECO:0000256" key="9">
    <source>
        <dbReference type="ARBA" id="ARBA00029936"/>
    </source>
</evidence>
<organism evidence="12 13">
    <name type="scientific">Enterobacter hormaechei</name>
    <dbReference type="NCBI Taxonomy" id="158836"/>
    <lineage>
        <taxon>Bacteria</taxon>
        <taxon>Pseudomonadati</taxon>
        <taxon>Pseudomonadota</taxon>
        <taxon>Gammaproteobacteria</taxon>
        <taxon>Enterobacterales</taxon>
        <taxon>Enterobacteriaceae</taxon>
        <taxon>Enterobacter</taxon>
        <taxon>Enterobacter cloacae complex</taxon>
    </lineage>
</organism>
<dbReference type="GO" id="GO:0005524">
    <property type="term" value="F:ATP binding"/>
    <property type="evidence" value="ECO:0007669"/>
    <property type="project" value="UniProtKB-KW"/>
</dbReference>
<evidence type="ECO:0000256" key="6">
    <source>
        <dbReference type="ARBA" id="ARBA00022917"/>
    </source>
</evidence>
<evidence type="ECO:0000256" key="3">
    <source>
        <dbReference type="ARBA" id="ARBA00022598"/>
    </source>
</evidence>
<keyword evidence="4" id="KW-0547">Nucleotide-binding</keyword>
<dbReference type="PANTHER" id="PTHR11946:SF93">
    <property type="entry name" value="VALINE--TRNA LIGASE, CHLOROPLASTIC_MITOCHONDRIAL 2"/>
    <property type="match status" value="1"/>
</dbReference>
<dbReference type="GO" id="GO:0004832">
    <property type="term" value="F:valine-tRNA ligase activity"/>
    <property type="evidence" value="ECO:0007669"/>
    <property type="project" value="UniProtKB-EC"/>
</dbReference>
<evidence type="ECO:0000256" key="4">
    <source>
        <dbReference type="ARBA" id="ARBA00022741"/>
    </source>
</evidence>
<keyword evidence="5" id="KW-0067">ATP-binding</keyword>
<dbReference type="GO" id="GO:0002161">
    <property type="term" value="F:aminoacyl-tRNA deacylase activity"/>
    <property type="evidence" value="ECO:0007669"/>
    <property type="project" value="InterPro"/>
</dbReference>
<dbReference type="SUPFAM" id="SSF50677">
    <property type="entry name" value="ValRS/IleRS/LeuRS editing domain"/>
    <property type="match status" value="1"/>
</dbReference>
<proteinExistence type="predicted"/>
<keyword evidence="6" id="KW-0648">Protein biosynthesis</keyword>